<sequence>MDEKHLIKQLKMFSRIKPDKIWLISVKERLLSQDLPVEAEKPMVWLTNVGSFFSERTNNLAVGFAVFIGVVLISGSLYFDWFGFFQNPQSQQIVVSLKEMQSKLESVNNSLDGLKNFDNKSQALAMTEVVKSTVKENQKMAQKLQTSQAGLSKKALASLGQFAEESGEVADRTVQVQKEIFEQCFSDLKQRSLNVADQGRLKQAETSYQQGNLA</sequence>
<keyword evidence="1" id="KW-0812">Transmembrane</keyword>
<organism evidence="2 3">
    <name type="scientific">bacterium (Candidatus Gribaldobacteria) CG08_land_8_20_14_0_20_39_15</name>
    <dbReference type="NCBI Taxonomy" id="2014273"/>
    <lineage>
        <taxon>Bacteria</taxon>
        <taxon>Candidatus Gribaldobacteria</taxon>
    </lineage>
</organism>
<feature type="non-terminal residue" evidence="2">
    <location>
        <position position="214"/>
    </location>
</feature>
<dbReference type="AlphaFoldDB" id="A0A2M6XV66"/>
<accession>A0A2M6XV66</accession>
<keyword evidence="1" id="KW-1133">Transmembrane helix</keyword>
<evidence type="ECO:0008006" key="4">
    <source>
        <dbReference type="Google" id="ProtNLM"/>
    </source>
</evidence>
<dbReference type="EMBL" id="PEXQ01000011">
    <property type="protein sequence ID" value="PIU16511.1"/>
    <property type="molecule type" value="Genomic_DNA"/>
</dbReference>
<protein>
    <recommendedName>
        <fullName evidence="4">DUF5667 domain-containing protein</fullName>
    </recommendedName>
</protein>
<reference evidence="3" key="1">
    <citation type="submission" date="2017-09" db="EMBL/GenBank/DDBJ databases">
        <title>Depth-based differentiation of microbial function through sediment-hosted aquifers and enrichment of novel symbionts in the deep terrestrial subsurface.</title>
        <authorList>
            <person name="Probst A.J."/>
            <person name="Ladd B."/>
            <person name="Jarett J.K."/>
            <person name="Geller-Mcgrath D.E."/>
            <person name="Sieber C.M.K."/>
            <person name="Emerson J.B."/>
            <person name="Anantharaman K."/>
            <person name="Thomas B.C."/>
            <person name="Malmstrom R."/>
            <person name="Stieglmeier M."/>
            <person name="Klingl A."/>
            <person name="Woyke T."/>
            <person name="Ryan C.M."/>
            <person name="Banfield J.F."/>
        </authorList>
    </citation>
    <scope>NUCLEOTIDE SEQUENCE [LARGE SCALE GENOMIC DNA]</scope>
</reference>
<gene>
    <name evidence="2" type="ORF">COT20_00385</name>
</gene>
<feature type="transmembrane region" description="Helical" evidence="1">
    <location>
        <begin position="60"/>
        <end position="79"/>
    </location>
</feature>
<evidence type="ECO:0000313" key="2">
    <source>
        <dbReference type="EMBL" id="PIU16511.1"/>
    </source>
</evidence>
<dbReference type="Proteomes" id="UP000229784">
    <property type="component" value="Unassembled WGS sequence"/>
</dbReference>
<keyword evidence="1" id="KW-0472">Membrane</keyword>
<evidence type="ECO:0000313" key="3">
    <source>
        <dbReference type="Proteomes" id="UP000229784"/>
    </source>
</evidence>
<name>A0A2M6XV66_9BACT</name>
<proteinExistence type="predicted"/>
<comment type="caution">
    <text evidence="2">The sequence shown here is derived from an EMBL/GenBank/DDBJ whole genome shotgun (WGS) entry which is preliminary data.</text>
</comment>
<evidence type="ECO:0000256" key="1">
    <source>
        <dbReference type="SAM" id="Phobius"/>
    </source>
</evidence>